<gene>
    <name evidence="8" type="primary">yqeK</name>
    <name evidence="8" type="ORF">IRY55_02120</name>
</gene>
<dbReference type="Gene3D" id="1.10.3210.10">
    <property type="entry name" value="Hypothetical protein af1432"/>
    <property type="match status" value="1"/>
</dbReference>
<dbReference type="InterPro" id="IPR003607">
    <property type="entry name" value="HD/PDEase_dom"/>
</dbReference>
<dbReference type="EC" id="3.6.1.41" evidence="1"/>
<keyword evidence="5" id="KW-0408">Iron</keyword>
<dbReference type="GO" id="GO:0000166">
    <property type="term" value="F:nucleotide binding"/>
    <property type="evidence" value="ECO:0007669"/>
    <property type="project" value="UniProtKB-KW"/>
</dbReference>
<sequence>MTFEAMQKKVATYLDEKRYAHVLRVVEMAEKLAERHGVSVERAKTAALLHDVAKNMPKEELRQAIEQSGRDLEVLTFHHELWHAKVGAIIARDEFGIEEECILDAIRYHTTGRAQMTSLEMVIYLADLVEEGRNFPTVEQLRQVAFDEVLENAMAIAIRHSIQFLASKSVAIYPDSFECYNEHMLKKGK</sequence>
<evidence type="ECO:0000256" key="6">
    <source>
        <dbReference type="ARBA" id="ARBA00049417"/>
    </source>
</evidence>
<evidence type="ECO:0000313" key="9">
    <source>
        <dbReference type="Proteomes" id="UP000622653"/>
    </source>
</evidence>
<dbReference type="RefSeq" id="WP_194561602.1">
    <property type="nucleotide sequence ID" value="NZ_JADKPV010000001.1"/>
</dbReference>
<dbReference type="GO" id="GO:0008803">
    <property type="term" value="F:bis(5'-nucleosyl)-tetraphosphatase (symmetrical) activity"/>
    <property type="evidence" value="ECO:0007669"/>
    <property type="project" value="UniProtKB-EC"/>
</dbReference>
<feature type="domain" description="HD" evidence="7">
    <location>
        <begin position="18"/>
        <end position="132"/>
    </location>
</feature>
<dbReference type="Pfam" id="PF01966">
    <property type="entry name" value="HD"/>
    <property type="match status" value="1"/>
</dbReference>
<dbReference type="InterPro" id="IPR005249">
    <property type="entry name" value="YqeK"/>
</dbReference>
<dbReference type="InterPro" id="IPR006675">
    <property type="entry name" value="HDIG_dom"/>
</dbReference>
<accession>A0A8J7G957</accession>
<keyword evidence="3" id="KW-0547">Nucleotide-binding</keyword>
<dbReference type="EMBL" id="JADKPV010000001">
    <property type="protein sequence ID" value="MBF4500145.1"/>
    <property type="molecule type" value="Genomic_DNA"/>
</dbReference>
<dbReference type="InterPro" id="IPR006674">
    <property type="entry name" value="HD_domain"/>
</dbReference>
<dbReference type="PROSITE" id="PS51831">
    <property type="entry name" value="HD"/>
    <property type="match status" value="1"/>
</dbReference>
<dbReference type="PANTHER" id="PTHR35795">
    <property type="entry name" value="SLR1885 PROTEIN"/>
    <property type="match status" value="1"/>
</dbReference>
<evidence type="ECO:0000313" key="8">
    <source>
        <dbReference type="EMBL" id="MBF4500145.1"/>
    </source>
</evidence>
<name>A0A8J7G957_9BACL</name>
<keyword evidence="2" id="KW-0479">Metal-binding</keyword>
<reference evidence="8" key="1">
    <citation type="submission" date="2020-11" db="EMBL/GenBank/DDBJ databases">
        <title>Multidrug resistant novel bacterium Savagea serpentis sp. nov., isolated from the scats of a vine snake (Ahaetulla nasuta).</title>
        <authorList>
            <person name="Venkata Ramana V."/>
            <person name="Vikas Patil S."/>
            <person name="Yogita Lugani V."/>
        </authorList>
    </citation>
    <scope>NUCLEOTIDE SEQUENCE</scope>
    <source>
        <strain evidence="8">SN6</strain>
    </source>
</reference>
<keyword evidence="4 8" id="KW-0378">Hydrolase</keyword>
<evidence type="ECO:0000256" key="3">
    <source>
        <dbReference type="ARBA" id="ARBA00022741"/>
    </source>
</evidence>
<dbReference type="CDD" id="cd00077">
    <property type="entry name" value="HDc"/>
    <property type="match status" value="1"/>
</dbReference>
<evidence type="ECO:0000256" key="2">
    <source>
        <dbReference type="ARBA" id="ARBA00022723"/>
    </source>
</evidence>
<evidence type="ECO:0000256" key="1">
    <source>
        <dbReference type="ARBA" id="ARBA00012506"/>
    </source>
</evidence>
<protein>
    <recommendedName>
        <fullName evidence="1">bis(5'-nucleosyl)-tetraphosphatase (symmetrical)</fullName>
        <ecNumber evidence="1">3.6.1.41</ecNumber>
    </recommendedName>
</protein>
<dbReference type="PANTHER" id="PTHR35795:SF1">
    <property type="entry name" value="BIS(5'-NUCLEOSYL)-TETRAPHOSPHATASE, SYMMETRICAL"/>
    <property type="match status" value="1"/>
</dbReference>
<proteinExistence type="predicted"/>
<comment type="catalytic activity">
    <reaction evidence="6">
        <text>P(1),P(4)-bis(5'-adenosyl) tetraphosphate + H2O = 2 ADP + 2 H(+)</text>
        <dbReference type="Rhea" id="RHEA:24252"/>
        <dbReference type="ChEBI" id="CHEBI:15377"/>
        <dbReference type="ChEBI" id="CHEBI:15378"/>
        <dbReference type="ChEBI" id="CHEBI:58141"/>
        <dbReference type="ChEBI" id="CHEBI:456216"/>
        <dbReference type="EC" id="3.6.1.41"/>
    </reaction>
</comment>
<dbReference type="GO" id="GO:0046872">
    <property type="term" value="F:metal ion binding"/>
    <property type="evidence" value="ECO:0007669"/>
    <property type="project" value="UniProtKB-KW"/>
</dbReference>
<dbReference type="InterPro" id="IPR051094">
    <property type="entry name" value="Diverse_Catalytic_Enzymes"/>
</dbReference>
<organism evidence="8 9">
    <name type="scientific">Savagea serpentis</name>
    <dbReference type="NCBI Taxonomy" id="2785297"/>
    <lineage>
        <taxon>Bacteria</taxon>
        <taxon>Bacillati</taxon>
        <taxon>Bacillota</taxon>
        <taxon>Bacilli</taxon>
        <taxon>Bacillales</taxon>
        <taxon>Caryophanaceae</taxon>
        <taxon>Savagea</taxon>
    </lineage>
</organism>
<dbReference type="Proteomes" id="UP000622653">
    <property type="component" value="Unassembled WGS sequence"/>
</dbReference>
<dbReference type="SUPFAM" id="SSF109604">
    <property type="entry name" value="HD-domain/PDEase-like"/>
    <property type="match status" value="1"/>
</dbReference>
<evidence type="ECO:0000259" key="7">
    <source>
        <dbReference type="PROSITE" id="PS51831"/>
    </source>
</evidence>
<keyword evidence="9" id="KW-1185">Reference proteome</keyword>
<dbReference type="NCBIfam" id="TIGR00277">
    <property type="entry name" value="HDIG"/>
    <property type="match status" value="1"/>
</dbReference>
<dbReference type="SMART" id="SM00471">
    <property type="entry name" value="HDc"/>
    <property type="match status" value="1"/>
</dbReference>
<dbReference type="NCBIfam" id="TIGR00488">
    <property type="entry name" value="bis(5'-nucleosyl)-tetraphosphatase (symmetrical) YqeK"/>
    <property type="match status" value="1"/>
</dbReference>
<evidence type="ECO:0000256" key="4">
    <source>
        <dbReference type="ARBA" id="ARBA00022801"/>
    </source>
</evidence>
<dbReference type="AlphaFoldDB" id="A0A8J7G957"/>
<evidence type="ECO:0000256" key="5">
    <source>
        <dbReference type="ARBA" id="ARBA00023004"/>
    </source>
</evidence>
<comment type="caution">
    <text evidence="8">The sequence shown here is derived from an EMBL/GenBank/DDBJ whole genome shotgun (WGS) entry which is preliminary data.</text>
</comment>